<dbReference type="SUPFAM" id="SSF52317">
    <property type="entry name" value="Class I glutamine amidotransferase-like"/>
    <property type="match status" value="1"/>
</dbReference>
<organism evidence="2 3">
    <name type="scientific">Treponema porcinum</name>
    <dbReference type="NCBI Taxonomy" id="261392"/>
    <lineage>
        <taxon>Bacteria</taxon>
        <taxon>Pseudomonadati</taxon>
        <taxon>Spirochaetota</taxon>
        <taxon>Spirochaetia</taxon>
        <taxon>Spirochaetales</taxon>
        <taxon>Treponemataceae</taxon>
        <taxon>Treponema</taxon>
    </lineage>
</organism>
<dbReference type="RefSeq" id="WP_078932616.1">
    <property type="nucleotide sequence ID" value="NZ_FUWG01000004.1"/>
</dbReference>
<accession>A0A1T4JPP8</accession>
<reference evidence="2 3" key="1">
    <citation type="submission" date="2017-02" db="EMBL/GenBank/DDBJ databases">
        <authorList>
            <person name="Peterson S.W."/>
        </authorList>
    </citation>
    <scope>NUCLEOTIDE SEQUENCE [LARGE SCALE GENOMIC DNA]</scope>
    <source>
        <strain evidence="2 3">ATCC BAA-908</strain>
    </source>
</reference>
<dbReference type="Pfam" id="PF01965">
    <property type="entry name" value="DJ-1_PfpI"/>
    <property type="match status" value="1"/>
</dbReference>
<dbReference type="InterPro" id="IPR002818">
    <property type="entry name" value="DJ-1/PfpI"/>
</dbReference>
<dbReference type="GeneID" id="78316007"/>
<sequence>MNAVVFLADGFEEIEALTVVDYLRRAGVSVSTVAVPCSTMNGGNVVSAAHGVKVFADMTFGDFEKEYSARLPDAVYVPGGMPGALNVASCEQVLSFIEKCFAAGKYVSAICAAPAVVLSQTGVLRGKHWTCYPEMQNQYAKDVLADSTHIDDVPFVSDGTLVTGRGPGCTEQLAMELVRLLCGDEVCAKIRKASIQR</sequence>
<dbReference type="Proteomes" id="UP000190423">
    <property type="component" value="Unassembled WGS sequence"/>
</dbReference>
<dbReference type="Gene3D" id="3.40.50.880">
    <property type="match status" value="1"/>
</dbReference>
<dbReference type="InterPro" id="IPR050325">
    <property type="entry name" value="Prot/Nucl_acid_deglycase"/>
</dbReference>
<dbReference type="STRING" id="261392.SAMN02745149_00694"/>
<dbReference type="InterPro" id="IPR006287">
    <property type="entry name" value="DJ-1"/>
</dbReference>
<feature type="domain" description="DJ-1/PfpI" evidence="1">
    <location>
        <begin position="2"/>
        <end position="179"/>
    </location>
</feature>
<dbReference type="NCBIfam" id="TIGR01383">
    <property type="entry name" value="not_thiJ"/>
    <property type="match status" value="1"/>
</dbReference>
<dbReference type="OrthoDB" id="9800516at2"/>
<evidence type="ECO:0000259" key="1">
    <source>
        <dbReference type="Pfam" id="PF01965"/>
    </source>
</evidence>
<dbReference type="InterPro" id="IPR029062">
    <property type="entry name" value="Class_I_gatase-like"/>
</dbReference>
<dbReference type="PANTHER" id="PTHR48094">
    <property type="entry name" value="PROTEIN/NUCLEIC ACID DEGLYCASE DJ-1-RELATED"/>
    <property type="match status" value="1"/>
</dbReference>
<name>A0A1T4JPP8_TREPO</name>
<dbReference type="AlphaFoldDB" id="A0A1T4JPP8"/>
<dbReference type="PANTHER" id="PTHR48094:SF12">
    <property type="entry name" value="PARKINSON DISEASE PROTEIN 7 HOMOLOG"/>
    <property type="match status" value="1"/>
</dbReference>
<gene>
    <name evidence="2" type="ORF">SAMN02745149_00694</name>
</gene>
<dbReference type="GO" id="GO:0005737">
    <property type="term" value="C:cytoplasm"/>
    <property type="evidence" value="ECO:0007669"/>
    <property type="project" value="TreeGrafter"/>
</dbReference>
<evidence type="ECO:0000313" key="3">
    <source>
        <dbReference type="Proteomes" id="UP000190423"/>
    </source>
</evidence>
<evidence type="ECO:0000313" key="2">
    <source>
        <dbReference type="EMBL" id="SJZ32160.1"/>
    </source>
</evidence>
<dbReference type="CDD" id="cd03135">
    <property type="entry name" value="GATase1_DJ-1"/>
    <property type="match status" value="1"/>
</dbReference>
<proteinExistence type="predicted"/>
<dbReference type="EMBL" id="FUWG01000004">
    <property type="protein sequence ID" value="SJZ32160.1"/>
    <property type="molecule type" value="Genomic_DNA"/>
</dbReference>
<keyword evidence="3" id="KW-1185">Reference proteome</keyword>
<protein>
    <submittedName>
        <fullName evidence="2">4-methyl-5(B-hydroxyethyl)-thiazole monophosphate biosynthesis</fullName>
    </submittedName>
</protein>